<keyword evidence="2" id="KW-0597">Phosphoprotein</keyword>
<evidence type="ECO:0000256" key="4">
    <source>
        <dbReference type="SAM" id="MobiDB-lite"/>
    </source>
</evidence>
<keyword evidence="7" id="KW-1185">Reference proteome</keyword>
<gene>
    <name evidence="6" type="ORF">PACLA_8A021382</name>
</gene>
<evidence type="ECO:0000256" key="2">
    <source>
        <dbReference type="ARBA" id="ARBA00022553"/>
    </source>
</evidence>
<organism evidence="6 7">
    <name type="scientific">Paramuricea clavata</name>
    <name type="common">Red gorgonian</name>
    <name type="synonym">Violescent sea-whip</name>
    <dbReference type="NCBI Taxonomy" id="317549"/>
    <lineage>
        <taxon>Eukaryota</taxon>
        <taxon>Metazoa</taxon>
        <taxon>Cnidaria</taxon>
        <taxon>Anthozoa</taxon>
        <taxon>Octocorallia</taxon>
        <taxon>Malacalcyonacea</taxon>
        <taxon>Plexauridae</taxon>
        <taxon>Paramuricea</taxon>
    </lineage>
</organism>
<dbReference type="PANTHER" id="PTHR46963:SF4">
    <property type="entry name" value="HYPOTHETICAL PROTEIN MGC115716"/>
    <property type="match status" value="1"/>
</dbReference>
<keyword evidence="3" id="KW-0832">Ubl conjugation</keyword>
<evidence type="ECO:0000313" key="6">
    <source>
        <dbReference type="EMBL" id="CAB3993616.1"/>
    </source>
</evidence>
<dbReference type="InterPro" id="IPR042838">
    <property type="entry name" value="KIAA1958"/>
</dbReference>
<keyword evidence="1" id="KW-1017">Isopeptide bond</keyword>
<reference evidence="6" key="1">
    <citation type="submission" date="2020-04" db="EMBL/GenBank/DDBJ databases">
        <authorList>
            <person name="Alioto T."/>
            <person name="Alioto T."/>
            <person name="Gomez Garrido J."/>
        </authorList>
    </citation>
    <scope>NUCLEOTIDE SEQUENCE</scope>
    <source>
        <strain evidence="6">A484AB</strain>
    </source>
</reference>
<proteinExistence type="predicted"/>
<dbReference type="PANTHER" id="PTHR46963">
    <property type="entry name" value="SIMILAR TO RIKEN CDNA E130308A19"/>
    <property type="match status" value="1"/>
</dbReference>
<feature type="compositionally biased region" description="Basic and acidic residues" evidence="4">
    <location>
        <begin position="179"/>
        <end position="198"/>
    </location>
</feature>
<evidence type="ECO:0000259" key="5">
    <source>
        <dbReference type="Pfam" id="PF12012"/>
    </source>
</evidence>
<sequence length="227" mass="26291">EHENENTRRKTFYDTKVFLEFLAAEGERRKIEEIHPNELERGCQRFVLSVRKKSGEEYEPSSIREWLSSISIKRQGVQDILKKKQKLLKSLGKGNKPNSNGPLTDEEIEQLYSEGVLGNGTPRSLLNTVWLNNCIFLECGLGRKRDLCWGDLELKVDAEGVSYVQFATERQMKTGTGENPRDVRETKPKMSENPDNTERCPITAFLYYQEHRPAQMLNDDSPFYTWP</sequence>
<dbReference type="Pfam" id="PF12012">
    <property type="entry name" value="DUF3504"/>
    <property type="match status" value="1"/>
</dbReference>
<dbReference type="AlphaFoldDB" id="A0A6S7GUR2"/>
<feature type="region of interest" description="Disordered" evidence="4">
    <location>
        <begin position="171"/>
        <end position="198"/>
    </location>
</feature>
<dbReference type="EMBL" id="CACRXK020002294">
    <property type="protein sequence ID" value="CAB3993616.1"/>
    <property type="molecule type" value="Genomic_DNA"/>
</dbReference>
<evidence type="ECO:0000313" key="7">
    <source>
        <dbReference type="Proteomes" id="UP001152795"/>
    </source>
</evidence>
<accession>A0A6S7GUR2</accession>
<evidence type="ECO:0000256" key="1">
    <source>
        <dbReference type="ARBA" id="ARBA00022499"/>
    </source>
</evidence>
<comment type="caution">
    <text evidence="6">The sequence shown here is derived from an EMBL/GenBank/DDBJ whole genome shotgun (WGS) entry which is preliminary data.</text>
</comment>
<name>A0A6S7GUR2_PARCT</name>
<dbReference type="InterPro" id="IPR021893">
    <property type="entry name" value="ZMYM2-like_C"/>
</dbReference>
<dbReference type="Proteomes" id="UP001152795">
    <property type="component" value="Unassembled WGS sequence"/>
</dbReference>
<protein>
    <recommendedName>
        <fullName evidence="5">ZMYM2-like/QRICH1 C-terminal domain-containing protein</fullName>
    </recommendedName>
</protein>
<dbReference type="OrthoDB" id="6150808at2759"/>
<feature type="non-terminal residue" evidence="6">
    <location>
        <position position="1"/>
    </location>
</feature>
<feature type="domain" description="ZMYM2-like/QRICH1 C-terminal" evidence="5">
    <location>
        <begin position="106"/>
        <end position="226"/>
    </location>
</feature>
<evidence type="ECO:0000256" key="3">
    <source>
        <dbReference type="ARBA" id="ARBA00022843"/>
    </source>
</evidence>